<organism evidence="9 10">
    <name type="scientific">Megasphaera micronuciformis F0359</name>
    <dbReference type="NCBI Taxonomy" id="706434"/>
    <lineage>
        <taxon>Bacteria</taxon>
        <taxon>Bacillati</taxon>
        <taxon>Bacillota</taxon>
        <taxon>Negativicutes</taxon>
        <taxon>Veillonellales</taxon>
        <taxon>Veillonellaceae</taxon>
        <taxon>Megasphaera</taxon>
    </lineage>
</organism>
<dbReference type="InterPro" id="IPR009006">
    <property type="entry name" value="Ala_racemase/Decarboxylase_C"/>
</dbReference>
<dbReference type="GO" id="GO:0008784">
    <property type="term" value="F:alanine racemase activity"/>
    <property type="evidence" value="ECO:0007669"/>
    <property type="project" value="UniProtKB-UniRule"/>
</dbReference>
<dbReference type="NCBIfam" id="TIGR00492">
    <property type="entry name" value="alr"/>
    <property type="match status" value="1"/>
</dbReference>
<dbReference type="FunFam" id="2.40.37.10:FF:000006">
    <property type="entry name" value="Alanine racemase"/>
    <property type="match status" value="1"/>
</dbReference>
<evidence type="ECO:0000256" key="2">
    <source>
        <dbReference type="ARBA" id="ARBA00001933"/>
    </source>
</evidence>
<keyword evidence="3 5" id="KW-0663">Pyridoxal phosphate</keyword>
<evidence type="ECO:0000256" key="3">
    <source>
        <dbReference type="ARBA" id="ARBA00022898"/>
    </source>
</evidence>
<dbReference type="PANTHER" id="PTHR30511">
    <property type="entry name" value="ALANINE RACEMASE"/>
    <property type="match status" value="1"/>
</dbReference>
<evidence type="ECO:0000256" key="4">
    <source>
        <dbReference type="ARBA" id="ARBA00023235"/>
    </source>
</evidence>
<dbReference type="SUPFAM" id="SSF50621">
    <property type="entry name" value="Alanine racemase C-terminal domain-like"/>
    <property type="match status" value="1"/>
</dbReference>
<dbReference type="InterPro" id="IPR011079">
    <property type="entry name" value="Ala_racemase_C"/>
</dbReference>
<feature type="modified residue" description="N6-(pyridoxal phosphate)lysine" evidence="5 6">
    <location>
        <position position="52"/>
    </location>
</feature>
<evidence type="ECO:0000259" key="8">
    <source>
        <dbReference type="SMART" id="SM01005"/>
    </source>
</evidence>
<reference evidence="9 10" key="1">
    <citation type="submission" date="2010-08" db="EMBL/GenBank/DDBJ databases">
        <authorList>
            <person name="Weinstock G."/>
            <person name="Sodergren E."/>
            <person name="Clifton S."/>
            <person name="Fulton L."/>
            <person name="Fulton B."/>
            <person name="Courtney L."/>
            <person name="Fronick C."/>
            <person name="Harrison M."/>
            <person name="Strong C."/>
            <person name="Farmer C."/>
            <person name="Delahaunty K."/>
            <person name="Markovic C."/>
            <person name="Hall O."/>
            <person name="Minx P."/>
            <person name="Tomlinson C."/>
            <person name="Mitreva M."/>
            <person name="Hou S."/>
            <person name="Chen J."/>
            <person name="Wollam A."/>
            <person name="Pepin K.H."/>
            <person name="Johnson M."/>
            <person name="Bhonagiri V."/>
            <person name="Zhang X."/>
            <person name="Suruliraj S."/>
            <person name="Warren W."/>
            <person name="Chinwalla A."/>
            <person name="Mardis E.R."/>
            <person name="Wilson R.K."/>
        </authorList>
    </citation>
    <scope>NUCLEOTIDE SEQUENCE [LARGE SCALE GENOMIC DNA]</scope>
    <source>
        <strain evidence="9 10">F0359</strain>
    </source>
</reference>
<feature type="active site" description="Proton acceptor; specific for L-alanine" evidence="5">
    <location>
        <position position="281"/>
    </location>
</feature>
<dbReference type="Pfam" id="PF01168">
    <property type="entry name" value="Ala_racemase_N"/>
    <property type="match status" value="1"/>
</dbReference>
<dbReference type="HAMAP" id="MF_01201">
    <property type="entry name" value="Ala_racemase"/>
    <property type="match status" value="1"/>
</dbReference>
<gene>
    <name evidence="9" type="primary">alr</name>
    <name evidence="9" type="ORF">HMPREF9429_01326</name>
</gene>
<dbReference type="PRINTS" id="PR00992">
    <property type="entry name" value="ALARACEMASE"/>
</dbReference>
<evidence type="ECO:0000313" key="9">
    <source>
        <dbReference type="EMBL" id="EFQ04141.1"/>
    </source>
</evidence>
<comment type="catalytic activity">
    <reaction evidence="1 5">
        <text>L-alanine = D-alanine</text>
        <dbReference type="Rhea" id="RHEA:20249"/>
        <dbReference type="ChEBI" id="CHEBI:57416"/>
        <dbReference type="ChEBI" id="CHEBI:57972"/>
        <dbReference type="EC" id="5.1.1.1"/>
    </reaction>
</comment>
<dbReference type="Pfam" id="PF00842">
    <property type="entry name" value="Ala_racemase_C"/>
    <property type="match status" value="1"/>
</dbReference>
<dbReference type="GO" id="GO:0005829">
    <property type="term" value="C:cytosol"/>
    <property type="evidence" value="ECO:0007669"/>
    <property type="project" value="TreeGrafter"/>
</dbReference>
<protein>
    <recommendedName>
        <fullName evidence="5">Alanine racemase</fullName>
        <ecNumber evidence="5">5.1.1.1</ecNumber>
    </recommendedName>
</protein>
<dbReference type="SUPFAM" id="SSF51419">
    <property type="entry name" value="PLP-binding barrel"/>
    <property type="match status" value="1"/>
</dbReference>
<keyword evidence="10" id="KW-1185">Reference proteome</keyword>
<name>E2ZCF4_9FIRM</name>
<dbReference type="InterPro" id="IPR029066">
    <property type="entry name" value="PLP-binding_barrel"/>
</dbReference>
<dbReference type="eggNOG" id="COG0787">
    <property type="taxonomic scope" value="Bacteria"/>
</dbReference>
<dbReference type="GO" id="GO:0030632">
    <property type="term" value="P:D-alanine biosynthetic process"/>
    <property type="evidence" value="ECO:0007669"/>
    <property type="project" value="UniProtKB-UniRule"/>
</dbReference>
<feature type="binding site" evidence="5 7">
    <location>
        <position position="150"/>
    </location>
    <ligand>
        <name>substrate</name>
    </ligand>
</feature>
<dbReference type="OrthoDB" id="9813814at2"/>
<dbReference type="FunFam" id="3.20.20.10:FF:000002">
    <property type="entry name" value="Alanine racemase"/>
    <property type="match status" value="1"/>
</dbReference>
<dbReference type="CDD" id="cd00430">
    <property type="entry name" value="PLPDE_III_AR"/>
    <property type="match status" value="1"/>
</dbReference>
<feature type="binding site" evidence="5 7">
    <location>
        <position position="329"/>
    </location>
    <ligand>
        <name>substrate</name>
    </ligand>
</feature>
<comment type="cofactor">
    <cofactor evidence="2 5 6">
        <name>pyridoxal 5'-phosphate</name>
        <dbReference type="ChEBI" id="CHEBI:597326"/>
    </cofactor>
</comment>
<feature type="active site" description="Proton acceptor; specific for D-alanine" evidence="5">
    <location>
        <position position="52"/>
    </location>
</feature>
<comment type="similarity">
    <text evidence="5">Belongs to the alanine racemase family.</text>
</comment>
<comment type="caution">
    <text evidence="9">The sequence shown here is derived from an EMBL/GenBank/DDBJ whole genome shotgun (WGS) entry which is preliminary data.</text>
</comment>
<dbReference type="GO" id="GO:0009252">
    <property type="term" value="P:peptidoglycan biosynthetic process"/>
    <property type="evidence" value="ECO:0007669"/>
    <property type="project" value="TreeGrafter"/>
</dbReference>
<evidence type="ECO:0000256" key="1">
    <source>
        <dbReference type="ARBA" id="ARBA00000316"/>
    </source>
</evidence>
<feature type="domain" description="Alanine racemase C-terminal" evidence="8">
    <location>
        <begin position="260"/>
        <end position="388"/>
    </location>
</feature>
<dbReference type="HOGENOM" id="CLU_028393_2_2_9"/>
<dbReference type="PROSITE" id="PS00395">
    <property type="entry name" value="ALANINE_RACEMASE"/>
    <property type="match status" value="1"/>
</dbReference>
<dbReference type="UniPathway" id="UPA00042">
    <property type="reaction ID" value="UER00497"/>
</dbReference>
<evidence type="ECO:0000256" key="6">
    <source>
        <dbReference type="PIRSR" id="PIRSR600821-50"/>
    </source>
</evidence>
<dbReference type="Gene3D" id="3.20.20.10">
    <property type="entry name" value="Alanine racemase"/>
    <property type="match status" value="1"/>
</dbReference>
<dbReference type="EC" id="5.1.1.1" evidence="5"/>
<sequence>MMDMARPTVTEITENYTKRPVWAEIDLDRAAENMREIRRITGKDRLVTAVVKADAYGHGAVMLSKVFLQNGADRLAVSSLDEGTELRRAKITAPILILGHTAGERAEELLDNDIEPAVFSYRDAEMFSRKAVETGREVKIHIAADTGMCRIGYVPSPEAIEEVKKIAALPGITMQGIFTHFSEADIADKEWAHEQHSRFSAFIDALKGAGVTFNIHHCCNSAGTLELPDFHREMIRPGIIQYGYDASKEVLVTGTKIKPVMSLRCCITHLKTIYEGDCVGYGRHFTAKGPTKIATLPIGYADGYNRALSSKIDVIVHGVRAHQVGNICMDQCMIDVSHIPDVKVGDEVVLFGEQGSECVSADEIADTCHTIIHEITCNINRRVPRVYVQNGKIVQRLEYLTQS</sequence>
<comment type="function">
    <text evidence="5">Catalyzes the interconversion of L-alanine and D-alanine. May also act on other amino acids.</text>
</comment>
<dbReference type="InterPro" id="IPR000821">
    <property type="entry name" value="Ala_racemase"/>
</dbReference>
<dbReference type="PANTHER" id="PTHR30511:SF0">
    <property type="entry name" value="ALANINE RACEMASE, CATABOLIC-RELATED"/>
    <property type="match status" value="1"/>
</dbReference>
<dbReference type="STRING" id="706434.HMPREF9429_01326"/>
<dbReference type="InterPro" id="IPR001608">
    <property type="entry name" value="Ala_racemase_N"/>
</dbReference>
<dbReference type="Gene3D" id="2.40.37.10">
    <property type="entry name" value="Lyase, Ornithine Decarboxylase, Chain A, domain 1"/>
    <property type="match status" value="1"/>
</dbReference>
<dbReference type="InterPro" id="IPR020622">
    <property type="entry name" value="Ala_racemase_pyridoxalP-BS"/>
</dbReference>
<dbReference type="Proteomes" id="UP000003195">
    <property type="component" value="Unassembled WGS sequence"/>
</dbReference>
<evidence type="ECO:0000256" key="7">
    <source>
        <dbReference type="PIRSR" id="PIRSR600821-52"/>
    </source>
</evidence>
<accession>E2ZCF4</accession>
<dbReference type="AlphaFoldDB" id="E2ZCF4"/>
<evidence type="ECO:0000256" key="5">
    <source>
        <dbReference type="HAMAP-Rule" id="MF_01201"/>
    </source>
</evidence>
<evidence type="ECO:0000313" key="10">
    <source>
        <dbReference type="Proteomes" id="UP000003195"/>
    </source>
</evidence>
<comment type="pathway">
    <text evidence="5">Amino-acid biosynthesis; D-alanine biosynthesis; D-alanine from L-alanine: step 1/1.</text>
</comment>
<dbReference type="SMART" id="SM01005">
    <property type="entry name" value="Ala_racemase_C"/>
    <property type="match status" value="1"/>
</dbReference>
<dbReference type="EMBL" id="AECS01000037">
    <property type="protein sequence ID" value="EFQ04141.1"/>
    <property type="molecule type" value="Genomic_DNA"/>
</dbReference>
<dbReference type="GO" id="GO:0030170">
    <property type="term" value="F:pyridoxal phosphate binding"/>
    <property type="evidence" value="ECO:0007669"/>
    <property type="project" value="UniProtKB-UniRule"/>
</dbReference>
<proteinExistence type="inferred from homology"/>
<keyword evidence="4 5" id="KW-0413">Isomerase</keyword>